<dbReference type="InterPro" id="IPR019559">
    <property type="entry name" value="Cullin_neddylation_domain"/>
</dbReference>
<comment type="caution">
    <text evidence="7">The sequence shown here is derived from an EMBL/GenBank/DDBJ whole genome shotgun (WGS) entry which is preliminary data.</text>
</comment>
<dbReference type="SUPFAM" id="SSF75632">
    <property type="entry name" value="Cullin homology domain"/>
    <property type="match status" value="1"/>
</dbReference>
<dbReference type="Pfam" id="PF26557">
    <property type="entry name" value="Cullin_AB"/>
    <property type="match status" value="1"/>
</dbReference>
<dbReference type="SUPFAM" id="SSF46785">
    <property type="entry name" value="Winged helix' DNA-binding domain"/>
    <property type="match status" value="1"/>
</dbReference>
<comment type="similarity">
    <text evidence="1 2 3">Belongs to the cullin family.</text>
</comment>
<dbReference type="InterPro" id="IPR036390">
    <property type="entry name" value="WH_DNA-bd_sf"/>
</dbReference>
<organism evidence="7 8">
    <name type="scientific">Rhizoctonia solani</name>
    <dbReference type="NCBI Taxonomy" id="456999"/>
    <lineage>
        <taxon>Eukaryota</taxon>
        <taxon>Fungi</taxon>
        <taxon>Dikarya</taxon>
        <taxon>Basidiomycota</taxon>
        <taxon>Agaricomycotina</taxon>
        <taxon>Agaricomycetes</taxon>
        <taxon>Cantharellales</taxon>
        <taxon>Ceratobasidiaceae</taxon>
        <taxon>Rhizoctonia</taxon>
    </lineage>
</organism>
<dbReference type="InterPro" id="IPR036317">
    <property type="entry name" value="Cullin_homology_sf"/>
</dbReference>
<name>A0A8H7IIZ3_9AGAM</name>
<dbReference type="PROSITE" id="PS50069">
    <property type="entry name" value="CULLIN_2"/>
    <property type="match status" value="1"/>
</dbReference>
<evidence type="ECO:0000256" key="2">
    <source>
        <dbReference type="PROSITE-ProRule" id="PRU00330"/>
    </source>
</evidence>
<proteinExistence type="inferred from homology"/>
<dbReference type="InterPro" id="IPR001373">
    <property type="entry name" value="Cullin_N"/>
</dbReference>
<feature type="domain" description="Cullin family profile" evidence="5">
    <location>
        <begin position="447"/>
        <end position="693"/>
    </location>
</feature>
<sequence length="824" mass="93252">MSLTLPKYGDALTLFTSQRKEGDPPPRKTARLDPTASGSARTSTSTHGGPIKLTLKGGPVSSEPPVSYTRTLLGRMANCIRVTLPTTTSGTESMSISEAYVSCRVLVRNMDMGEDIYRILTQQLEQYRTKLLGELKPSTALPMTWLDVLATEWKLFDNRLKTLQCMLSDIDQFYVPPHSKLITVYELGLRTFGELLQDPIISDRVQAGITEWLTQERLNPGQDVNMRRKHRETIVTVRKCLVSLRLYGDLVETPYLQATTAYWTDEGAVRRNADDFSASKYIADAIEIIKGEEDRAREVLLPGGWEPVGRATEKALLADVAPTLASKALQTLLVTKNKPAISALYGLYRSAEVLPDLRQAFKNILQENVRSIVMAGVDDSTNKKGRAGKGRSRGKVDEDEKMVPLLVELRAFAKAVVKECFGETTRGQFASTLDDSFSLGVSTRDYTPGAMMAQALDRELRRGQRGETEHTWKNKLFDILDLSRYTRGKYIVQELRSNADICIQIRMYDDMEKTLIVKLKSDYDPEFSAGDVMFRDLQQSATEMEDYRRRIENSASDIDLCLDVMVLTHAKWPSFKENNMLESEESAKSHGRANKPSTASHVDLPPHMAEALHRFEVYYKEKHDRHRMAWFHSLGTVTLTSRFPGGNKEISVSTYQALVLLLFNEQDQFSAAEIQSRTRLSQEDLTVTLQSLALGKKHVLLRADRKTTKDIALEDQFKWNSGFTDPKRNIRILSIQQQTTTEETQDAQDDVLGGRPHAIDAAIVRIMKAKKTLTYEQIKTETIIALEKHFQPTVSDIKKRIDELQEKDYIVRDSKEKNVFHYVA</sequence>
<protein>
    <submittedName>
        <fullName evidence="7">Cullin family</fullName>
    </submittedName>
</protein>
<dbReference type="Gene3D" id="3.30.230.130">
    <property type="entry name" value="Cullin, Chain C, Domain 2"/>
    <property type="match status" value="1"/>
</dbReference>
<feature type="region of interest" description="Disordered" evidence="4">
    <location>
        <begin position="582"/>
        <end position="603"/>
    </location>
</feature>
<dbReference type="InterPro" id="IPR036388">
    <property type="entry name" value="WH-like_DNA-bd_sf"/>
</dbReference>
<feature type="region of interest" description="Disordered" evidence="4">
    <location>
        <begin position="15"/>
        <end position="66"/>
    </location>
</feature>
<dbReference type="InterPro" id="IPR045093">
    <property type="entry name" value="Cullin"/>
</dbReference>
<dbReference type="GO" id="GO:0031625">
    <property type="term" value="F:ubiquitin protein ligase binding"/>
    <property type="evidence" value="ECO:0007669"/>
    <property type="project" value="InterPro"/>
</dbReference>
<dbReference type="InterPro" id="IPR016159">
    <property type="entry name" value="Cullin_repeat-like_dom_sf"/>
</dbReference>
<dbReference type="InterPro" id="IPR059120">
    <property type="entry name" value="Cullin-like_AB"/>
</dbReference>
<dbReference type="Gene3D" id="1.20.1310.10">
    <property type="entry name" value="Cullin Repeats"/>
    <property type="match status" value="4"/>
</dbReference>
<dbReference type="SMART" id="SM00884">
    <property type="entry name" value="Cullin_Nedd8"/>
    <property type="match status" value="1"/>
</dbReference>
<dbReference type="AlphaFoldDB" id="A0A8H7IIZ3"/>
<evidence type="ECO:0000256" key="3">
    <source>
        <dbReference type="RuleBase" id="RU003829"/>
    </source>
</evidence>
<dbReference type="EMBL" id="JACYCF010000004">
    <property type="protein sequence ID" value="KAF8757701.1"/>
    <property type="molecule type" value="Genomic_DNA"/>
</dbReference>
<dbReference type="GO" id="GO:0006511">
    <property type="term" value="P:ubiquitin-dependent protein catabolic process"/>
    <property type="evidence" value="ECO:0007669"/>
    <property type="project" value="InterPro"/>
</dbReference>
<accession>A0A8H7IIZ3</accession>
<reference evidence="7" key="1">
    <citation type="submission" date="2020-09" db="EMBL/GenBank/DDBJ databases">
        <title>Comparative genome analyses of four rice-infecting Rhizoctonia solani isolates reveal extensive enrichment of homogalacturonan modification genes.</title>
        <authorList>
            <person name="Lee D.-Y."/>
            <person name="Jeon J."/>
            <person name="Kim K.-T."/>
            <person name="Cheong K."/>
            <person name="Song H."/>
            <person name="Choi G."/>
            <person name="Ko J."/>
            <person name="Opiyo S.O."/>
            <person name="Zuo S."/>
            <person name="Madhav S."/>
            <person name="Lee Y.-H."/>
            <person name="Wang G.-L."/>
        </authorList>
    </citation>
    <scope>NUCLEOTIDE SEQUENCE</scope>
    <source>
        <strain evidence="7">AG1-IA B2</strain>
        <strain evidence="6">AG1-IA YN-7</strain>
    </source>
</reference>
<evidence type="ECO:0000313" key="8">
    <source>
        <dbReference type="Proteomes" id="UP000614334"/>
    </source>
</evidence>
<feature type="compositionally biased region" description="Low complexity" evidence="4">
    <location>
        <begin position="35"/>
        <end position="49"/>
    </location>
</feature>
<dbReference type="SUPFAM" id="SSF74788">
    <property type="entry name" value="Cullin repeat-like"/>
    <property type="match status" value="1"/>
</dbReference>
<dbReference type="Pfam" id="PF00888">
    <property type="entry name" value="Cullin"/>
    <property type="match status" value="1"/>
</dbReference>
<dbReference type="Pfam" id="PF10557">
    <property type="entry name" value="Cullin_Nedd8"/>
    <property type="match status" value="1"/>
</dbReference>
<dbReference type="Gene3D" id="1.10.10.10">
    <property type="entry name" value="Winged helix-like DNA-binding domain superfamily/Winged helix DNA-binding domain"/>
    <property type="match status" value="1"/>
</dbReference>
<dbReference type="Proteomes" id="UP000614334">
    <property type="component" value="Unassembled WGS sequence"/>
</dbReference>
<evidence type="ECO:0000256" key="1">
    <source>
        <dbReference type="ARBA" id="ARBA00006019"/>
    </source>
</evidence>
<dbReference type="EMBL" id="JACYCC010000040">
    <property type="protein sequence ID" value="KAF8677575.1"/>
    <property type="molecule type" value="Genomic_DNA"/>
</dbReference>
<dbReference type="Proteomes" id="UP000650582">
    <property type="component" value="Unassembled WGS sequence"/>
</dbReference>
<evidence type="ECO:0000313" key="7">
    <source>
        <dbReference type="EMBL" id="KAF8757701.1"/>
    </source>
</evidence>
<evidence type="ECO:0000256" key="4">
    <source>
        <dbReference type="SAM" id="MobiDB-lite"/>
    </source>
</evidence>
<dbReference type="PANTHER" id="PTHR11932">
    <property type="entry name" value="CULLIN"/>
    <property type="match status" value="1"/>
</dbReference>
<evidence type="ECO:0000259" key="5">
    <source>
        <dbReference type="PROSITE" id="PS50069"/>
    </source>
</evidence>
<gene>
    <name evidence="7" type="ORF">RHS01_03335</name>
    <name evidence="6" type="ORF">RHS04_05874</name>
</gene>
<dbReference type="InterPro" id="IPR016158">
    <property type="entry name" value="Cullin_homology"/>
</dbReference>
<dbReference type="SMART" id="SM00182">
    <property type="entry name" value="CULLIN"/>
    <property type="match status" value="1"/>
</dbReference>
<evidence type="ECO:0000313" key="6">
    <source>
        <dbReference type="EMBL" id="KAF8677575.1"/>
    </source>
</evidence>